<dbReference type="AlphaFoldDB" id="A0A832QHQ2"/>
<gene>
    <name evidence="1" type="ORF">GX533_02830</name>
</gene>
<organism evidence="1 2">
    <name type="scientific">Candidatus Dojkabacteria bacterium</name>
    <dbReference type="NCBI Taxonomy" id="2099670"/>
    <lineage>
        <taxon>Bacteria</taxon>
        <taxon>Candidatus Dojkabacteria</taxon>
    </lineage>
</organism>
<evidence type="ECO:0000313" key="2">
    <source>
        <dbReference type="Proteomes" id="UP000576550"/>
    </source>
</evidence>
<evidence type="ECO:0000313" key="1">
    <source>
        <dbReference type="EMBL" id="HHX99582.1"/>
    </source>
</evidence>
<name>A0A832QHQ2_9BACT</name>
<comment type="caution">
    <text evidence="1">The sequence shown here is derived from an EMBL/GenBank/DDBJ whole genome shotgun (WGS) entry which is preliminary data.</text>
</comment>
<reference evidence="1 2" key="1">
    <citation type="journal article" date="2020" name="Biotechnol. Biofuels">
        <title>New insights from the biogas microbiome by comprehensive genome-resolved metagenomics of nearly 1600 species originating from multiple anaerobic digesters.</title>
        <authorList>
            <person name="Campanaro S."/>
            <person name="Treu L."/>
            <person name="Rodriguez-R L.M."/>
            <person name="Kovalovszki A."/>
            <person name="Ziels R.M."/>
            <person name="Maus I."/>
            <person name="Zhu X."/>
            <person name="Kougias P.G."/>
            <person name="Basile A."/>
            <person name="Luo G."/>
            <person name="Schluter A."/>
            <person name="Konstantinidis K.T."/>
            <person name="Angelidaki I."/>
        </authorList>
    </citation>
    <scope>NUCLEOTIDE SEQUENCE [LARGE SCALE GENOMIC DNA]</scope>
    <source>
        <strain evidence="1">AS05jafATM_89</strain>
    </source>
</reference>
<proteinExistence type="predicted"/>
<dbReference type="EMBL" id="DUTP01000005">
    <property type="protein sequence ID" value="HHX99582.1"/>
    <property type="molecule type" value="Genomic_DNA"/>
</dbReference>
<sequence length="173" mass="19554">MEIFKVGGSHGMDSTEKEAIFKTEITEEDIRRVELSVENLNYKGEGATSFSSKYDDQKKEYLKIFGIETEDLDHAQIVTTFIIFSHIDSLKRIEQTGNNLAKAVEIANKNLAETRIDRIGFREDLGGGVTYEMIRKDAGFAANSDCKVSEEEYAMLLNRILTTLSRKNPSEMV</sequence>
<accession>A0A832QHQ2</accession>
<protein>
    <submittedName>
        <fullName evidence="1">Uncharacterized protein</fullName>
    </submittedName>
</protein>
<dbReference type="Proteomes" id="UP000576550">
    <property type="component" value="Unassembled WGS sequence"/>
</dbReference>